<dbReference type="Proteomes" id="UP000008743">
    <property type="component" value="Unassembled WGS sequence"/>
</dbReference>
<reference evidence="4" key="1">
    <citation type="submission" date="2011-02" db="EMBL/GenBank/DDBJ databases">
        <title>The Genome Sequence of Capsaspora owczarzaki ATCC 30864.</title>
        <authorList>
            <person name="Russ C."/>
            <person name="Cuomo C."/>
            <person name="Burger G."/>
            <person name="Gray M.W."/>
            <person name="Holland P.W.H."/>
            <person name="King N."/>
            <person name="Lang F.B.F."/>
            <person name="Roger A.J."/>
            <person name="Ruiz-Trillo I."/>
            <person name="Young S.K."/>
            <person name="Zeng Q."/>
            <person name="Gargeya S."/>
            <person name="Alvarado L."/>
            <person name="Berlin A."/>
            <person name="Chapman S.B."/>
            <person name="Chen Z."/>
            <person name="Freedman E."/>
            <person name="Gellesch M."/>
            <person name="Goldberg J."/>
            <person name="Griggs A."/>
            <person name="Gujja S."/>
            <person name="Heilman E."/>
            <person name="Heiman D."/>
            <person name="Howarth C."/>
            <person name="Mehta T."/>
            <person name="Neiman D."/>
            <person name="Pearson M."/>
            <person name="Roberts A."/>
            <person name="Saif S."/>
            <person name="Shea T."/>
            <person name="Shenoy N."/>
            <person name="Sisk P."/>
            <person name="Stolte C."/>
            <person name="Sykes S."/>
            <person name="White J."/>
            <person name="Yandava C."/>
            <person name="Haas B."/>
            <person name="Nusbaum C."/>
            <person name="Birren B."/>
        </authorList>
    </citation>
    <scope>NUCLEOTIDE SEQUENCE</scope>
    <source>
        <strain evidence="4">ATCC 30864</strain>
    </source>
</reference>
<evidence type="ECO:0000256" key="2">
    <source>
        <dbReference type="SAM" id="MobiDB-lite"/>
    </source>
</evidence>
<sequence>MTAVVAVSPSLSASDPDEPHFDHREHSGRDTDDARSGRTPHRTSSAHRQGHNEGEAPSSAGRSSKKPSTSSKRAPASSSSSAAQEPPMPSQQQQQPPQPPPGDMMMAPAFRYPMYPPFMPMNMMQMPQPGPPMMMSYATSPRGMPNMGPSVVGQSPSSSTNSEAGSVRPRPRNSANAIATNLFGAPASARKGRPEQSDAEDAASSDPRAPSSTIDYGEDDELELEDDALPGDEEEGELNNLSNMAPVSAKMVRDKLTTLQAIITERIKDIQVNTVYEILNWIGYPVQVMFSNIHSANGEFYMSTRSIGEFVLHLLHASMPVKTNVTTTIVRKFKSLDQNVSDYGLLVKTVGQKPEKVYMVQKIPIGSHDLPQTPQRGRGSHTNSRGTTFYWPVAYIPRIMLSLVATINRSRAFKDIQPLSTGETEVVARTSTPSKSSSSNSAAAGRTKGQTTPIKNANVLSVNKGSVAVIKSAAAGKSSSSAKSPASKSQQSSSRPPPMSPLSAGGPPYPGMMPQMMMPMGPGMPQMMMGPMGMHMGMMGVPVMGGMVPMVMAQQQQAAMQAMGQHYPPAPHQMQQQQQHQTHPQQQHSSAQQQQRSRQQTQAGGRSSVKEPSAASQHESQGQSETRDPLAASDEDVASVQDESEHHDDDQDWHGEQDKDGEGDDYAERAPSPASLLAHVAVNAMSNTTPPSSAAKRFAGQAEGEPEGSRPAKRFALDRAAGGPEDENDRTLLAKLGEEEEHSERVGSIFQEAAGHRESSMAQSVRGDDDVSSDYSSNPARAKRHRNETSEETANRQLLEEAEGTMSDPDSELFDESSITQARALRHTIREKKQRLNELQQAQRACQKRLLDLENEMKEQHVNITGLVFEIAESKVELHKLRADNKSPAELENDDDEEEETDAPVELPDVDAQ</sequence>
<feature type="compositionally biased region" description="Acidic residues" evidence="2">
    <location>
        <begin position="891"/>
        <end position="913"/>
    </location>
</feature>
<accession>A0A0D2WK87</accession>
<feature type="compositionally biased region" description="Low complexity" evidence="2">
    <location>
        <begin position="474"/>
        <end position="494"/>
    </location>
</feature>
<dbReference type="InParanoid" id="A0A0D2WK87"/>
<feature type="compositionally biased region" description="Basic and acidic residues" evidence="2">
    <location>
        <begin position="643"/>
        <end position="660"/>
    </location>
</feature>
<feature type="coiled-coil region" evidence="1">
    <location>
        <begin position="822"/>
        <end position="856"/>
    </location>
</feature>
<feature type="compositionally biased region" description="Basic and acidic residues" evidence="2">
    <location>
        <begin position="17"/>
        <end position="36"/>
    </location>
</feature>
<protein>
    <submittedName>
        <fullName evidence="3">Uncharacterized protein</fullName>
    </submittedName>
</protein>
<dbReference type="RefSeq" id="XP_004349888.1">
    <property type="nucleotide sequence ID" value="XM_004349838.2"/>
</dbReference>
<keyword evidence="1" id="KW-0175">Coiled coil</keyword>
<dbReference type="AlphaFoldDB" id="A0A0D2WK87"/>
<feature type="compositionally biased region" description="Low complexity" evidence="2">
    <location>
        <begin position="56"/>
        <end position="95"/>
    </location>
</feature>
<feature type="region of interest" description="Disordered" evidence="2">
    <location>
        <begin position="135"/>
        <end position="221"/>
    </location>
</feature>
<feature type="compositionally biased region" description="Basic and acidic residues" evidence="2">
    <location>
        <begin position="880"/>
        <end position="889"/>
    </location>
</feature>
<evidence type="ECO:0000313" key="3">
    <source>
        <dbReference type="EMBL" id="KJE89978.1"/>
    </source>
</evidence>
<evidence type="ECO:0000313" key="4">
    <source>
        <dbReference type="Proteomes" id="UP000008743"/>
    </source>
</evidence>
<feature type="region of interest" description="Disordered" evidence="2">
    <location>
        <begin position="474"/>
        <end position="510"/>
    </location>
</feature>
<feature type="region of interest" description="Disordered" evidence="2">
    <location>
        <begin position="1"/>
        <end position="107"/>
    </location>
</feature>
<feature type="compositionally biased region" description="Low complexity" evidence="2">
    <location>
        <begin position="148"/>
        <end position="159"/>
    </location>
</feature>
<feature type="region of interest" description="Disordered" evidence="2">
    <location>
        <begin position="880"/>
        <end position="913"/>
    </location>
</feature>
<name>A0A0D2WK87_CAPO3</name>
<organism evidence="3 4">
    <name type="scientific">Capsaspora owczarzaki (strain ATCC 30864)</name>
    <dbReference type="NCBI Taxonomy" id="595528"/>
    <lineage>
        <taxon>Eukaryota</taxon>
        <taxon>Filasterea</taxon>
        <taxon>Capsaspora</taxon>
    </lineage>
</organism>
<feature type="compositionally biased region" description="Low complexity" evidence="2">
    <location>
        <begin position="501"/>
        <end position="510"/>
    </location>
</feature>
<feature type="region of interest" description="Disordered" evidence="2">
    <location>
        <begin position="420"/>
        <end position="457"/>
    </location>
</feature>
<feature type="compositionally biased region" description="Polar residues" evidence="2">
    <location>
        <begin position="614"/>
        <end position="624"/>
    </location>
</feature>
<feature type="compositionally biased region" description="Low complexity" evidence="2">
    <location>
        <begin position="561"/>
        <end position="603"/>
    </location>
</feature>
<keyword evidence="4" id="KW-1185">Reference proteome</keyword>
<evidence type="ECO:0000256" key="1">
    <source>
        <dbReference type="SAM" id="Coils"/>
    </source>
</evidence>
<dbReference type="EMBL" id="KE346361">
    <property type="protein sequence ID" value="KJE89978.1"/>
    <property type="molecule type" value="Genomic_DNA"/>
</dbReference>
<feature type="region of interest" description="Disordered" evidence="2">
    <location>
        <begin position="561"/>
        <end position="794"/>
    </location>
</feature>
<feature type="compositionally biased region" description="Polar residues" evidence="2">
    <location>
        <begin position="448"/>
        <end position="457"/>
    </location>
</feature>
<gene>
    <name evidence="3" type="ORF">CAOG_001368</name>
</gene>
<proteinExistence type="predicted"/>
<feature type="compositionally biased region" description="Basic residues" evidence="2">
    <location>
        <begin position="38"/>
        <end position="49"/>
    </location>
</feature>
<feature type="compositionally biased region" description="Low complexity" evidence="2">
    <location>
        <begin position="1"/>
        <end position="14"/>
    </location>
</feature>
<feature type="compositionally biased region" description="Low complexity" evidence="2">
    <location>
        <begin position="428"/>
        <end position="444"/>
    </location>
</feature>